<proteinExistence type="predicted"/>
<accession>A0A1I8BC87</accession>
<evidence type="ECO:0000313" key="1">
    <source>
        <dbReference type="Proteomes" id="UP000095281"/>
    </source>
</evidence>
<protein>
    <submittedName>
        <fullName evidence="2">Phage protein</fullName>
    </submittedName>
</protein>
<dbReference type="AlphaFoldDB" id="A0A1I8BC87"/>
<evidence type="ECO:0000313" key="2">
    <source>
        <dbReference type="WBParaSite" id="MhA1_Contig1968.frz3.gene3"/>
    </source>
</evidence>
<keyword evidence="1" id="KW-1185">Reference proteome</keyword>
<organism evidence="1 2">
    <name type="scientific">Meloidogyne hapla</name>
    <name type="common">Root-knot nematode worm</name>
    <dbReference type="NCBI Taxonomy" id="6305"/>
    <lineage>
        <taxon>Eukaryota</taxon>
        <taxon>Metazoa</taxon>
        <taxon>Ecdysozoa</taxon>
        <taxon>Nematoda</taxon>
        <taxon>Chromadorea</taxon>
        <taxon>Rhabditida</taxon>
        <taxon>Tylenchina</taxon>
        <taxon>Tylenchomorpha</taxon>
        <taxon>Tylenchoidea</taxon>
        <taxon>Meloidogynidae</taxon>
        <taxon>Meloidogyninae</taxon>
        <taxon>Meloidogyne</taxon>
    </lineage>
</organism>
<name>A0A1I8BC87_MELHA</name>
<dbReference type="WBParaSite" id="MhA1_Contig1968.frz3.gene3">
    <property type="protein sequence ID" value="MhA1_Contig1968.frz3.gene3"/>
    <property type="gene ID" value="MhA1_Contig1968.frz3.gene3"/>
</dbReference>
<sequence length="58" mass="7109">MRNWFKTKGWIKRLELWGNMTSFEDSGYFGHKHYLPSVNLWKKYKNFPGDEIKEKVKN</sequence>
<reference evidence="2" key="1">
    <citation type="submission" date="2016-11" db="UniProtKB">
        <authorList>
            <consortium name="WormBaseParasite"/>
        </authorList>
    </citation>
    <scope>IDENTIFICATION</scope>
</reference>
<dbReference type="Proteomes" id="UP000095281">
    <property type="component" value="Unplaced"/>
</dbReference>